<feature type="compositionally biased region" description="Low complexity" evidence="1">
    <location>
        <begin position="549"/>
        <end position="558"/>
    </location>
</feature>
<evidence type="ECO:0000313" key="3">
    <source>
        <dbReference type="Proteomes" id="UP000749293"/>
    </source>
</evidence>
<feature type="region of interest" description="Disordered" evidence="1">
    <location>
        <begin position="1"/>
        <end position="243"/>
    </location>
</feature>
<dbReference type="GeneID" id="55972593"/>
<feature type="compositionally biased region" description="Low complexity" evidence="1">
    <location>
        <begin position="663"/>
        <end position="678"/>
    </location>
</feature>
<proteinExistence type="predicted"/>
<reference evidence="2" key="1">
    <citation type="submission" date="2020-03" db="EMBL/GenBank/DDBJ databases">
        <title>Site-based positive gene gene selection in Geosmithia morbida across the United States reveals a broad range of putative effectors and factors for local host and environmental adapation.</title>
        <authorList>
            <person name="Onufrak A."/>
            <person name="Murdoch R.W."/>
            <person name="Gazis R."/>
            <person name="Huff M."/>
            <person name="Staton M."/>
            <person name="Klingeman W."/>
            <person name="Hadziabdic D."/>
        </authorList>
    </citation>
    <scope>NUCLEOTIDE SEQUENCE</scope>
    <source>
        <strain evidence="2">1262</strain>
    </source>
</reference>
<feature type="compositionally biased region" description="Polar residues" evidence="1">
    <location>
        <begin position="567"/>
        <end position="595"/>
    </location>
</feature>
<feature type="compositionally biased region" description="Low complexity" evidence="1">
    <location>
        <begin position="224"/>
        <end position="241"/>
    </location>
</feature>
<protein>
    <submittedName>
        <fullName evidence="2">Uncharacterized protein</fullName>
    </submittedName>
</protein>
<feature type="compositionally biased region" description="Basic and acidic residues" evidence="1">
    <location>
        <begin position="77"/>
        <end position="88"/>
    </location>
</feature>
<feature type="compositionally biased region" description="Basic and acidic residues" evidence="1">
    <location>
        <begin position="527"/>
        <end position="548"/>
    </location>
</feature>
<dbReference type="PANTHER" id="PTHR48125">
    <property type="entry name" value="LP07818P1"/>
    <property type="match status" value="1"/>
</dbReference>
<evidence type="ECO:0000256" key="1">
    <source>
        <dbReference type="SAM" id="MobiDB-lite"/>
    </source>
</evidence>
<dbReference type="RefSeq" id="XP_035322319.1">
    <property type="nucleotide sequence ID" value="XM_035468338.1"/>
</dbReference>
<dbReference type="PANTHER" id="PTHR48125:SF12">
    <property type="entry name" value="AT HOOK TRANSCRIPTION FACTOR FAMILY-RELATED"/>
    <property type="match status" value="1"/>
</dbReference>
<feature type="compositionally biased region" description="Polar residues" evidence="1">
    <location>
        <begin position="645"/>
        <end position="662"/>
    </location>
</feature>
<accession>A0A9P4YXL3</accession>
<feature type="compositionally biased region" description="Low complexity" evidence="1">
    <location>
        <begin position="146"/>
        <end position="160"/>
    </location>
</feature>
<evidence type="ECO:0000313" key="2">
    <source>
        <dbReference type="EMBL" id="KAF4123667.1"/>
    </source>
</evidence>
<feature type="compositionally biased region" description="Low complexity" evidence="1">
    <location>
        <begin position="610"/>
        <end position="636"/>
    </location>
</feature>
<sequence length="862" mass="92432">MPSSPPAEPEERQRQGSKAPSDSVEDEPVGSDRSTEPSKMPPPSEEVQPTAGVVESKDRRVADGSTSDAVDGVAPTRLDRPDSREPHSNGRLNGGSDTDGAEPVDGDIGDAVSAPDSPPLGDEIVVHDDAAHDRTTSANDEDESMADASPDDPAGADGPPRLIDASASAAVKASPYPKRKRTASKIARANGEADVADPPSLVADAKLDRTTQPPKASTPKGRAAKTAASVVSSPSSSSRKSLGNGKMVLLGHWRDSPAPDDEQKHAAVGFIDVRERLRTRVQGWNRKGEHITHTWPLAAKSGAIWVTFDGIVFLPHLVGLDQLQIKEYVRIRGEALEALEKRGMLAEETAEAREAAEAKAVQDAVQTARQAALADRGPSFSPQPLIAYGAQLPESAKRRRTSGSFTAAGPVTGAAETDRDREPTALDPLHGTRPTRILLGVWSKSDADTREGRHAIYGILGQNDMFRVKLVRETRTGEFRDGNFPPAAGALWIPYEEVDFDPHLKGLTRAEVKEYCRARQYQIDRGEGDDERVANEAEAVRQARDRISRSAGSGAGAAQRPGDKTSVPAQIPSTQRSEPTPDRQQPAASRTSLSGGQELRSSRRVEAMKQQQQQQQQQQRQRQNQRQQQGEEGGQQPSLRHQRSQRSLTQQARRQEDQQPVTSNGRRSLGGSSSGSSSVDAPTRPNHALDKTARLAQRELARAEATQGRADLQTLHRQRAATAAATAAAEAEVEATTAAAAAAAAAATGSRSGTGSGSGSDPTTTATTTNGNGNGTSSSTITTTPRIRESDDIRRLNDIWARQESRRARALGGDDTKIYDGVKYERKTNGPFLGKLVSHGSIITIDGEDYVEYRVLMKPSFF</sequence>
<comment type="caution">
    <text evidence="2">The sequence shown here is derived from an EMBL/GenBank/DDBJ whole genome shotgun (WGS) entry which is preliminary data.</text>
</comment>
<feature type="region of interest" description="Disordered" evidence="1">
    <location>
        <begin position="747"/>
        <end position="789"/>
    </location>
</feature>
<feature type="compositionally biased region" description="Acidic residues" evidence="1">
    <location>
        <begin position="99"/>
        <end position="108"/>
    </location>
</feature>
<dbReference type="OrthoDB" id="5235778at2759"/>
<organism evidence="2 3">
    <name type="scientific">Geosmithia morbida</name>
    <dbReference type="NCBI Taxonomy" id="1094350"/>
    <lineage>
        <taxon>Eukaryota</taxon>
        <taxon>Fungi</taxon>
        <taxon>Dikarya</taxon>
        <taxon>Ascomycota</taxon>
        <taxon>Pezizomycotina</taxon>
        <taxon>Sordariomycetes</taxon>
        <taxon>Hypocreomycetidae</taxon>
        <taxon>Hypocreales</taxon>
        <taxon>Bionectriaceae</taxon>
        <taxon>Geosmithia</taxon>
    </lineage>
</organism>
<dbReference type="Proteomes" id="UP000749293">
    <property type="component" value="Unassembled WGS sequence"/>
</dbReference>
<gene>
    <name evidence="2" type="ORF">GMORB2_6368</name>
</gene>
<feature type="region of interest" description="Disordered" evidence="1">
    <location>
        <begin position="527"/>
        <end position="688"/>
    </location>
</feature>
<dbReference type="EMBL" id="JAANYQ010000006">
    <property type="protein sequence ID" value="KAF4123667.1"/>
    <property type="molecule type" value="Genomic_DNA"/>
</dbReference>
<feature type="compositionally biased region" description="Low complexity" evidence="1">
    <location>
        <begin position="759"/>
        <end position="784"/>
    </location>
</feature>
<feature type="region of interest" description="Disordered" evidence="1">
    <location>
        <begin position="397"/>
        <end position="430"/>
    </location>
</feature>
<feature type="compositionally biased region" description="Basic and acidic residues" evidence="1">
    <location>
        <begin position="124"/>
        <end position="135"/>
    </location>
</feature>
<dbReference type="AlphaFoldDB" id="A0A9P4YXL3"/>
<keyword evidence="3" id="KW-1185">Reference proteome</keyword>
<name>A0A9P4YXL3_9HYPO</name>